<dbReference type="InterPro" id="IPR051172">
    <property type="entry name" value="Chlamydia_OmcB"/>
</dbReference>
<name>A0A3E0WI95_9BACI</name>
<accession>A0A3E0WI95</accession>
<dbReference type="Proteomes" id="UP000256488">
    <property type="component" value="Unassembled WGS sequence"/>
</dbReference>
<comment type="caution">
    <text evidence="2">The sequence shown here is derived from an EMBL/GenBank/DDBJ whole genome shotgun (WGS) entry which is preliminary data.</text>
</comment>
<proteinExistence type="predicted"/>
<protein>
    <recommendedName>
        <fullName evidence="1">DUF11 domain-containing protein</fullName>
    </recommendedName>
</protein>
<organism evidence="2 3">
    <name type="scientific">Virgibacillus dokdonensis</name>
    <dbReference type="NCBI Taxonomy" id="302167"/>
    <lineage>
        <taxon>Bacteria</taxon>
        <taxon>Bacillati</taxon>
        <taxon>Bacillota</taxon>
        <taxon>Bacilli</taxon>
        <taxon>Bacillales</taxon>
        <taxon>Bacillaceae</taxon>
        <taxon>Virgibacillus</taxon>
    </lineage>
</organism>
<evidence type="ECO:0000313" key="3">
    <source>
        <dbReference type="Proteomes" id="UP000256488"/>
    </source>
</evidence>
<feature type="domain" description="DUF11" evidence="1">
    <location>
        <begin position="35"/>
        <end position="148"/>
    </location>
</feature>
<evidence type="ECO:0000313" key="2">
    <source>
        <dbReference type="EMBL" id="RFA31686.1"/>
    </source>
</evidence>
<dbReference type="PANTHER" id="PTHR34819">
    <property type="entry name" value="LARGE CYSTEINE-RICH PERIPLASMIC PROTEIN OMCB"/>
    <property type="match status" value="1"/>
</dbReference>
<dbReference type="InterPro" id="IPR047589">
    <property type="entry name" value="DUF11_rpt"/>
</dbReference>
<gene>
    <name evidence="2" type="ORF">CAI16_20235</name>
</gene>
<dbReference type="InterPro" id="IPR001434">
    <property type="entry name" value="OmcB-like_DUF11"/>
</dbReference>
<dbReference type="NCBIfam" id="TIGR01451">
    <property type="entry name" value="B_ant_repeat"/>
    <property type="match status" value="2"/>
</dbReference>
<feature type="non-terminal residue" evidence="2">
    <location>
        <position position="1"/>
    </location>
</feature>
<feature type="domain" description="DUF11" evidence="1">
    <location>
        <begin position="158"/>
        <end position="260"/>
    </location>
</feature>
<dbReference type="AlphaFoldDB" id="A0A3E0WI95"/>
<dbReference type="Gene3D" id="2.60.40.740">
    <property type="match status" value="1"/>
</dbReference>
<dbReference type="EMBL" id="NFZX01000125">
    <property type="protein sequence ID" value="RFA31686.1"/>
    <property type="molecule type" value="Genomic_DNA"/>
</dbReference>
<dbReference type="PANTHER" id="PTHR34819:SF3">
    <property type="entry name" value="CELL SURFACE PROTEIN"/>
    <property type="match status" value="1"/>
</dbReference>
<reference evidence="2 3" key="1">
    <citation type="submission" date="2017-05" db="EMBL/GenBank/DDBJ databases">
        <title>Virgibacillus sp. AK90 isolated from a saltern of Kakinada, India.</title>
        <authorList>
            <person name="Gupta V."/>
            <person name="Sidhu C."/>
            <person name="Korpole S."/>
            <person name="Pinnaka A.K."/>
        </authorList>
    </citation>
    <scope>NUCLEOTIDE SEQUENCE [LARGE SCALE GENOMIC DNA]</scope>
    <source>
        <strain evidence="2 3">AK90</strain>
    </source>
</reference>
<evidence type="ECO:0000259" key="1">
    <source>
        <dbReference type="Pfam" id="PF01345"/>
    </source>
</evidence>
<dbReference type="Pfam" id="PF01345">
    <property type="entry name" value="DUF11"/>
    <property type="match status" value="2"/>
</dbReference>
<sequence length="276" mass="28547">ITFSGLNATGVLFSTTIPAANNDGARCVFAPLVLLGVTKSVSPTNACPGATLTFTSVVENVGTILDALNIVFTDDIPNGTTFVPGSVLVDGMPVAGNPADGITLGDIPASSSTTVSYEVTINTNPTPAYPITNISQAVGDNTSVALSNEVEVFQGVQDVDLEKSASPSSVDVGDVITYTVVVTNNEVDPLTNLILYDTEPTGTNFIANSVLINGVIRPGENPNAGILLELLEPGESIEITFRVTVESGEGYISNTAELLYCAGQTELSNQVLTTIC</sequence>